<comment type="caution">
    <text evidence="1">The sequence shown here is derived from an EMBL/GenBank/DDBJ whole genome shotgun (WGS) entry which is preliminary data.</text>
</comment>
<reference evidence="1" key="1">
    <citation type="submission" date="2020-11" db="EMBL/GenBank/DDBJ databases">
        <authorList>
            <consortium name="DOE Joint Genome Institute"/>
            <person name="Ahrendt S."/>
            <person name="Riley R."/>
            <person name="Andreopoulos W."/>
            <person name="Labutti K."/>
            <person name="Pangilinan J."/>
            <person name="Ruiz-Duenas F.J."/>
            <person name="Barrasa J.M."/>
            <person name="Sanchez-Garcia M."/>
            <person name="Camarero S."/>
            <person name="Miyauchi S."/>
            <person name="Serrano A."/>
            <person name="Linde D."/>
            <person name="Babiker R."/>
            <person name="Drula E."/>
            <person name="Ayuso-Fernandez I."/>
            <person name="Pacheco R."/>
            <person name="Padilla G."/>
            <person name="Ferreira P."/>
            <person name="Barriuso J."/>
            <person name="Kellner H."/>
            <person name="Castanera R."/>
            <person name="Alfaro M."/>
            <person name="Ramirez L."/>
            <person name="Pisabarro A.G."/>
            <person name="Kuo A."/>
            <person name="Tritt A."/>
            <person name="Lipzen A."/>
            <person name="He G."/>
            <person name="Yan M."/>
            <person name="Ng V."/>
            <person name="Cullen D."/>
            <person name="Martin F."/>
            <person name="Rosso M.-N."/>
            <person name="Henrissat B."/>
            <person name="Hibbett D."/>
            <person name="Martinez A.T."/>
            <person name="Grigoriev I.V."/>
        </authorList>
    </citation>
    <scope>NUCLEOTIDE SEQUENCE</scope>
    <source>
        <strain evidence="1">AH 40177</strain>
    </source>
</reference>
<dbReference type="AlphaFoldDB" id="A0A9P5U077"/>
<gene>
    <name evidence="1" type="ORF">BDP27DRAFT_1430305</name>
</gene>
<sequence length="176" mass="18888">MLSAVVSTASSPVLKNPVVVSPPSGSIVISDTIPPTLTDVQDPSSSKVGKVKLDLGPYNACYVSLLSSYGLLVTTPNMMFIPAPITCCGTCLHRLSNFGKDDPCCWPQPFHRTIGHLAIIPAPNDSSTHPLRFAWYHLAPRDYLPVEVPGLVGVIHISDALVHNVHSMCMDLCNTV</sequence>
<proteinExistence type="predicted"/>
<organism evidence="1 2">
    <name type="scientific">Rhodocollybia butyracea</name>
    <dbReference type="NCBI Taxonomy" id="206335"/>
    <lineage>
        <taxon>Eukaryota</taxon>
        <taxon>Fungi</taxon>
        <taxon>Dikarya</taxon>
        <taxon>Basidiomycota</taxon>
        <taxon>Agaricomycotina</taxon>
        <taxon>Agaricomycetes</taxon>
        <taxon>Agaricomycetidae</taxon>
        <taxon>Agaricales</taxon>
        <taxon>Marasmiineae</taxon>
        <taxon>Omphalotaceae</taxon>
        <taxon>Rhodocollybia</taxon>
    </lineage>
</organism>
<name>A0A9P5U077_9AGAR</name>
<evidence type="ECO:0000313" key="1">
    <source>
        <dbReference type="EMBL" id="KAF9060228.1"/>
    </source>
</evidence>
<keyword evidence="2" id="KW-1185">Reference proteome</keyword>
<dbReference type="EMBL" id="JADNRY010000253">
    <property type="protein sequence ID" value="KAF9060228.1"/>
    <property type="molecule type" value="Genomic_DNA"/>
</dbReference>
<evidence type="ECO:0000313" key="2">
    <source>
        <dbReference type="Proteomes" id="UP000772434"/>
    </source>
</evidence>
<dbReference type="Proteomes" id="UP000772434">
    <property type="component" value="Unassembled WGS sequence"/>
</dbReference>
<accession>A0A9P5U077</accession>
<dbReference type="OrthoDB" id="3055021at2759"/>
<protein>
    <submittedName>
        <fullName evidence="1">Uncharacterized protein</fullName>
    </submittedName>
</protein>